<evidence type="ECO:0000256" key="10">
    <source>
        <dbReference type="ARBA" id="ARBA00048496"/>
    </source>
</evidence>
<dbReference type="InterPro" id="IPR007325">
    <property type="entry name" value="KFase/CYL"/>
</dbReference>
<gene>
    <name evidence="12" type="ORF">NITMOv2_3895</name>
</gene>
<keyword evidence="6" id="KW-0479">Metal-binding</keyword>
<protein>
    <recommendedName>
        <fullName evidence="5">Kynurenine formamidase</fullName>
        <ecNumber evidence="4">3.5.1.9</ecNumber>
    </recommendedName>
</protein>
<evidence type="ECO:0000256" key="3">
    <source>
        <dbReference type="ARBA" id="ARBA00011738"/>
    </source>
</evidence>
<comment type="catalytic activity">
    <reaction evidence="10">
        <text>N-formyl-L-kynurenine + H2O = L-kynurenine + formate + H(+)</text>
        <dbReference type="Rhea" id="RHEA:13009"/>
        <dbReference type="ChEBI" id="CHEBI:15377"/>
        <dbReference type="ChEBI" id="CHEBI:15378"/>
        <dbReference type="ChEBI" id="CHEBI:15740"/>
        <dbReference type="ChEBI" id="CHEBI:57959"/>
        <dbReference type="ChEBI" id="CHEBI:58629"/>
        <dbReference type="EC" id="3.5.1.9"/>
    </reaction>
</comment>
<comment type="function">
    <text evidence="2">Catalyzes the hydrolysis of N-formyl-L-kynurenine to L-kynurenine, the second step in the kynurenine pathway of tryptophan degradation.</text>
</comment>
<dbReference type="AlphaFoldDB" id="A0A0K2GI35"/>
<dbReference type="PANTHER" id="PTHR31118:SF32">
    <property type="entry name" value="KYNURENINE FORMAMIDASE"/>
    <property type="match status" value="1"/>
</dbReference>
<dbReference type="PANTHER" id="PTHR31118">
    <property type="entry name" value="CYCLASE-LIKE PROTEIN 2"/>
    <property type="match status" value="1"/>
</dbReference>
<keyword evidence="8" id="KW-0862">Zinc</keyword>
<evidence type="ECO:0000256" key="5">
    <source>
        <dbReference type="ARBA" id="ARBA00014889"/>
    </source>
</evidence>
<evidence type="ECO:0000256" key="9">
    <source>
        <dbReference type="ARBA" id="ARBA00023079"/>
    </source>
</evidence>
<comment type="cofactor">
    <cofactor evidence="1">
        <name>Zn(2+)</name>
        <dbReference type="ChEBI" id="CHEBI:29105"/>
    </cofactor>
</comment>
<organism evidence="12 13">
    <name type="scientific">Nitrospira moscoviensis</name>
    <dbReference type="NCBI Taxonomy" id="42253"/>
    <lineage>
        <taxon>Bacteria</taxon>
        <taxon>Pseudomonadati</taxon>
        <taxon>Nitrospirota</taxon>
        <taxon>Nitrospiria</taxon>
        <taxon>Nitrospirales</taxon>
        <taxon>Nitrospiraceae</taxon>
        <taxon>Nitrospira</taxon>
    </lineage>
</organism>
<accession>A0A0K2GI35</accession>
<evidence type="ECO:0000313" key="12">
    <source>
        <dbReference type="EMBL" id="ALA60282.1"/>
    </source>
</evidence>
<dbReference type="EC" id="3.5.1.9" evidence="4"/>
<dbReference type="Gene3D" id="3.50.30.50">
    <property type="entry name" value="Putative cyclase"/>
    <property type="match status" value="1"/>
</dbReference>
<dbReference type="OrthoDB" id="7067800at2"/>
<dbReference type="PATRIC" id="fig|42253.5.peg.3840"/>
<dbReference type="KEGG" id="nmv:NITMOv2_3895"/>
<comment type="pathway">
    <text evidence="11">Amino-acid degradation; L-tryptophan degradation via kynurenine pathway; L-kynurenine from L-tryptophan: step 2/2.</text>
</comment>
<dbReference type="FunFam" id="3.50.30.50:FF:000001">
    <property type="entry name" value="Kynurenine formamidase"/>
    <property type="match status" value="1"/>
</dbReference>
<evidence type="ECO:0000256" key="4">
    <source>
        <dbReference type="ARBA" id="ARBA00012930"/>
    </source>
</evidence>
<keyword evidence="13" id="KW-1185">Reference proteome</keyword>
<dbReference type="Pfam" id="PF04199">
    <property type="entry name" value="Cyclase"/>
    <property type="match status" value="1"/>
</dbReference>
<dbReference type="GO" id="GO:0004061">
    <property type="term" value="F:arylformamidase activity"/>
    <property type="evidence" value="ECO:0007669"/>
    <property type="project" value="UniProtKB-EC"/>
</dbReference>
<dbReference type="RefSeq" id="WP_053381161.1">
    <property type="nucleotide sequence ID" value="NZ_CP011801.1"/>
</dbReference>
<keyword evidence="9" id="KW-0823">Tryptophan catabolism</keyword>
<name>A0A0K2GI35_NITMO</name>
<dbReference type="STRING" id="42253.NITMOv2_3895"/>
<dbReference type="InterPro" id="IPR037175">
    <property type="entry name" value="KFase_sf"/>
</dbReference>
<evidence type="ECO:0000313" key="13">
    <source>
        <dbReference type="Proteomes" id="UP000069205"/>
    </source>
</evidence>
<evidence type="ECO:0000256" key="1">
    <source>
        <dbReference type="ARBA" id="ARBA00001947"/>
    </source>
</evidence>
<proteinExistence type="predicted"/>
<dbReference type="Proteomes" id="UP000069205">
    <property type="component" value="Chromosome"/>
</dbReference>
<sequence>MAVGWIDITVPLRDGMVHWPDNPPVRITRRLDMERGDDCTVTELALGVHTGTHMDAPAHFLAGGRGIETMPAAATIGPARVIEIRDPESITLHELRAQRIRRGERLLFKTRNSSRCWKTDRFVTDFVYLDEAAARWLAARRVRTVGIDYLSVAGFHRDPAVTHRALLNAGVWIIEGLDLSKVRAGSYDLICLPLKIAQGDGAPARAFIKPRTRQTRQTKQTR</sequence>
<reference evidence="12 13" key="1">
    <citation type="journal article" date="2015" name="Proc. Natl. Acad. Sci. U.S.A.">
        <title>Expanded metabolic versatility of ubiquitous nitrite-oxidizing bacteria from the genus Nitrospira.</title>
        <authorList>
            <person name="Koch H."/>
            <person name="Lucker S."/>
            <person name="Albertsen M."/>
            <person name="Kitzinger K."/>
            <person name="Herbold C."/>
            <person name="Spieck E."/>
            <person name="Nielsen P.H."/>
            <person name="Wagner M."/>
            <person name="Daims H."/>
        </authorList>
    </citation>
    <scope>NUCLEOTIDE SEQUENCE [LARGE SCALE GENOMIC DNA]</scope>
    <source>
        <strain evidence="12 13">NSP M-1</strain>
    </source>
</reference>
<evidence type="ECO:0000256" key="6">
    <source>
        <dbReference type="ARBA" id="ARBA00022723"/>
    </source>
</evidence>
<evidence type="ECO:0000256" key="7">
    <source>
        <dbReference type="ARBA" id="ARBA00022801"/>
    </source>
</evidence>
<evidence type="ECO:0000256" key="2">
    <source>
        <dbReference type="ARBA" id="ARBA00002204"/>
    </source>
</evidence>
<dbReference type="EMBL" id="CP011801">
    <property type="protein sequence ID" value="ALA60282.1"/>
    <property type="molecule type" value="Genomic_DNA"/>
</dbReference>
<evidence type="ECO:0000256" key="11">
    <source>
        <dbReference type="ARBA" id="ARBA00060547"/>
    </source>
</evidence>
<dbReference type="GO" id="GO:0046872">
    <property type="term" value="F:metal ion binding"/>
    <property type="evidence" value="ECO:0007669"/>
    <property type="project" value="UniProtKB-KW"/>
</dbReference>
<keyword evidence="7" id="KW-0378">Hydrolase</keyword>
<comment type="subunit">
    <text evidence="3">Homodimer.</text>
</comment>
<evidence type="ECO:0000256" key="8">
    <source>
        <dbReference type="ARBA" id="ARBA00022833"/>
    </source>
</evidence>
<dbReference type="GO" id="GO:0019441">
    <property type="term" value="P:L-tryptophan catabolic process to kynurenine"/>
    <property type="evidence" value="ECO:0007669"/>
    <property type="project" value="InterPro"/>
</dbReference>
<dbReference type="SUPFAM" id="SSF102198">
    <property type="entry name" value="Putative cyclase"/>
    <property type="match status" value="1"/>
</dbReference>